<dbReference type="RefSeq" id="WP_061554953.1">
    <property type="nucleotide sequence ID" value="NZ_LXEX01000043.1"/>
</dbReference>
<keyword evidence="1" id="KW-1133">Transmembrane helix</keyword>
<feature type="transmembrane region" description="Helical" evidence="1">
    <location>
        <begin position="232"/>
        <end position="256"/>
    </location>
</feature>
<dbReference type="InterPro" id="IPR021069">
    <property type="entry name" value="ImpA_C"/>
</dbReference>
<comment type="caution">
    <text evidence="4">The sequence shown here is derived from an EMBL/GenBank/DDBJ whole genome shotgun (WGS) entry which is preliminary data.</text>
</comment>
<dbReference type="PANTHER" id="PTHR37024">
    <property type="entry name" value="TYPE VI SECRETION SYSTEM DUF2094 AND IMPA-RELATED DOMAIN PROTEIN"/>
    <property type="match status" value="1"/>
</dbReference>
<organism evidence="4 5">
    <name type="scientific">Obesumbacterium proteus ATCC 12841</name>
    <dbReference type="NCBI Taxonomy" id="1354268"/>
    <lineage>
        <taxon>Bacteria</taxon>
        <taxon>Pseudomonadati</taxon>
        <taxon>Pseudomonadota</taxon>
        <taxon>Gammaproteobacteria</taxon>
        <taxon>Enterobacterales</taxon>
        <taxon>Hafniaceae</taxon>
        <taxon>Obesumbacterium</taxon>
    </lineage>
</organism>
<name>A0AA91EGN2_9GAMM</name>
<evidence type="ECO:0008006" key="6">
    <source>
        <dbReference type="Google" id="ProtNLM"/>
    </source>
</evidence>
<dbReference type="Pfam" id="PF12486">
    <property type="entry name" value="VasL"/>
    <property type="match status" value="1"/>
</dbReference>
<proteinExistence type="predicted"/>
<keyword evidence="1" id="KW-0472">Membrane</keyword>
<evidence type="ECO:0000259" key="3">
    <source>
        <dbReference type="Pfam" id="PF12486"/>
    </source>
</evidence>
<dbReference type="Pfam" id="PF06812">
    <property type="entry name" value="ImpA_N"/>
    <property type="match status" value="1"/>
</dbReference>
<evidence type="ECO:0000313" key="4">
    <source>
        <dbReference type="EMBL" id="OAT58322.1"/>
    </source>
</evidence>
<feature type="domain" description="ImpA C-terminal" evidence="3">
    <location>
        <begin position="299"/>
        <end position="441"/>
    </location>
</feature>
<gene>
    <name evidence="4" type="ORF">M993_02857</name>
</gene>
<dbReference type="Proteomes" id="UP000078431">
    <property type="component" value="Unassembled WGS sequence"/>
</dbReference>
<keyword evidence="5" id="KW-1185">Reference proteome</keyword>
<dbReference type="PANTHER" id="PTHR37024:SF5">
    <property type="entry name" value="IMPA N-TERMINAL DOMAIN-CONTAINING PROTEIN"/>
    <property type="match status" value="1"/>
</dbReference>
<keyword evidence="1" id="KW-0812">Transmembrane</keyword>
<evidence type="ECO:0000313" key="5">
    <source>
        <dbReference type="Proteomes" id="UP000078431"/>
    </source>
</evidence>
<dbReference type="InterPro" id="IPR010657">
    <property type="entry name" value="ImpA_N"/>
</dbReference>
<dbReference type="AlphaFoldDB" id="A0AA91EGN2"/>
<protein>
    <recommendedName>
        <fullName evidence="6">ImpA family protein</fullName>
    </recommendedName>
</protein>
<sequence length="450" mass="50918">MANIDYQQVATGKDPRDIDEFERIRGEINKMTHPLHPPVDWSLVQRLGVALFTKNGVDLQSVVYYAMARTRLNGWNGFAEGCELMAVLIVSQWESFWPNTNAMRARNEMLDWFAARVGALVRQLVRSPETMQDVFRAEYALKRVSDKLQQHKEINVMLINSLLYFLQECVKESKAAASTYSNEPPIVLPLVYLPQQEASTSSSFSSSIPATADTQQVFTSIHAIKTKKRFPWIPVLSGVVAGCVLTLGSVLVYHMWEPEAPVAHFLAAAQPEPELMPINQAMTYNAELQQQEQKILRIYQQKLMDIAQASPVNDLQRGQEISQLLQKVYPQNSVSTQWRQQLENLSAVAKDTGYVSTQQAVQALLNELLESEKLHRGYMTISSLKTGLYNIQSQLSASPPIAYLLMQIEQQNQQGIKPSPAQLHQIDDQLKGLQARYLLLQAAKEREFQE</sequence>
<reference evidence="4 5" key="1">
    <citation type="submission" date="2016-04" db="EMBL/GenBank/DDBJ databases">
        <title>ATOL: Assembling a taxonomically balanced genome-scale reconstruction of the evolutionary history of the Enterobacteriaceae.</title>
        <authorList>
            <person name="Plunkett G.III."/>
            <person name="Neeno-Eckwall E.C."/>
            <person name="Glasner J.D."/>
            <person name="Perna N.T."/>
        </authorList>
    </citation>
    <scope>NUCLEOTIDE SEQUENCE [LARGE SCALE GENOMIC DNA]</scope>
    <source>
        <strain evidence="4 5">ATCC 12841</strain>
    </source>
</reference>
<evidence type="ECO:0000259" key="2">
    <source>
        <dbReference type="Pfam" id="PF06812"/>
    </source>
</evidence>
<accession>A0AA91EGN2</accession>
<feature type="domain" description="ImpA N-terminal" evidence="2">
    <location>
        <begin position="10"/>
        <end position="113"/>
    </location>
</feature>
<dbReference type="EMBL" id="LXEX01000043">
    <property type="protein sequence ID" value="OAT58322.1"/>
    <property type="molecule type" value="Genomic_DNA"/>
</dbReference>
<evidence type="ECO:0000256" key="1">
    <source>
        <dbReference type="SAM" id="Phobius"/>
    </source>
</evidence>